<dbReference type="Proteomes" id="UP000288347">
    <property type="component" value="Unassembled WGS sequence"/>
</dbReference>
<feature type="region of interest" description="Disordered" evidence="1">
    <location>
        <begin position="142"/>
        <end position="168"/>
    </location>
</feature>
<dbReference type="InterPro" id="IPR018698">
    <property type="entry name" value="VWA-like_dom"/>
</dbReference>
<evidence type="ECO:0008006" key="6">
    <source>
        <dbReference type="Google" id="ProtNLM"/>
    </source>
</evidence>
<dbReference type="Pfam" id="PF13203">
    <property type="entry name" value="DUF2201_N"/>
    <property type="match status" value="1"/>
</dbReference>
<dbReference type="RefSeq" id="WP_126217289.1">
    <property type="nucleotide sequence ID" value="NZ_PEMH01000364.1"/>
</dbReference>
<accession>A0A430UEX7</accession>
<proteinExistence type="predicted"/>
<reference evidence="4 5" key="1">
    <citation type="journal article" date="2019" name="Extremophiles">
        <title>Biogeography of thermophiles and predominance of Thermus scotoductus in domestic water heaters.</title>
        <authorList>
            <person name="Wilpiszeski R.L."/>
            <person name="Zhang Z."/>
            <person name="House C.H."/>
        </authorList>
    </citation>
    <scope>NUCLEOTIDE SEQUENCE [LARGE SCALE GENOMIC DNA]</scope>
    <source>
        <strain evidence="4 5">16_S16</strain>
    </source>
</reference>
<feature type="domain" description="Putative metallopeptidase" evidence="3">
    <location>
        <begin position="3"/>
        <end position="255"/>
    </location>
</feature>
<name>A0A430UEX7_THESC</name>
<dbReference type="InterPro" id="IPR036465">
    <property type="entry name" value="vWFA_dom_sf"/>
</dbReference>
<dbReference type="Gene3D" id="3.40.50.410">
    <property type="entry name" value="von Willebrand factor, type A domain"/>
    <property type="match status" value="1"/>
</dbReference>
<evidence type="ECO:0000259" key="3">
    <source>
        <dbReference type="Pfam" id="PF13203"/>
    </source>
</evidence>
<dbReference type="AlphaFoldDB" id="A0A430UEX7"/>
<dbReference type="CDD" id="cd00198">
    <property type="entry name" value="vWFA"/>
    <property type="match status" value="1"/>
</dbReference>
<dbReference type="PANTHER" id="PTHR38730">
    <property type="entry name" value="SLL7028 PROTEIN"/>
    <property type="match status" value="1"/>
</dbReference>
<gene>
    <name evidence="4" type="ORF">CSW29_10600</name>
</gene>
<dbReference type="PANTHER" id="PTHR38730:SF1">
    <property type="entry name" value="SLL7028 PROTEIN"/>
    <property type="match status" value="1"/>
</dbReference>
<dbReference type="EMBL" id="PEMH01000364">
    <property type="protein sequence ID" value="RTH98066.1"/>
    <property type="molecule type" value="Genomic_DNA"/>
</dbReference>
<comment type="caution">
    <text evidence="4">The sequence shown here is derived from an EMBL/GenBank/DDBJ whole genome shotgun (WGS) entry which is preliminary data.</text>
</comment>
<dbReference type="SUPFAM" id="SSF53300">
    <property type="entry name" value="vWA-like"/>
    <property type="match status" value="1"/>
</dbReference>
<sequence>MTQNERIRAARTALVARFPYFSPVAYLLSLVESEKLPTMAVDNRGKLYYNPRFVDALTDTQLVGLLWHEVHHILREHVGPRGKELKKHPLGNIALDLEINDDAEEAGVDLPRPPHPYGGYFPQDLGLPRGLLAEEYLKLLSQWPSPPPQGGSMDQHGPGPWEEEEDGEEGVDEGTLEVARRAVAQKAKEYEAKGRGTLPSGMRRWVDQILNPQVDWRSVLRRMVKGTIAHHLGKKRPTYTKPNRRGHAYHPVIMPGYYGLKPKVAIVVDTSGSMGKEELAQALGEIQGILRQVREVTVISTDAAAHTVQKVFRPEQITLMGGGGTDMTQGIKKAEELRADIAIVITDGDTPWPTKPPKITTLAVIIGNHQPPPPFIPHITIP</sequence>
<evidence type="ECO:0000313" key="5">
    <source>
        <dbReference type="Proteomes" id="UP000288347"/>
    </source>
</evidence>
<evidence type="ECO:0000259" key="2">
    <source>
        <dbReference type="Pfam" id="PF09967"/>
    </source>
</evidence>
<organism evidence="4 5">
    <name type="scientific">Thermus scotoductus</name>
    <dbReference type="NCBI Taxonomy" id="37636"/>
    <lineage>
        <taxon>Bacteria</taxon>
        <taxon>Thermotogati</taxon>
        <taxon>Deinococcota</taxon>
        <taxon>Deinococci</taxon>
        <taxon>Thermales</taxon>
        <taxon>Thermaceae</taxon>
        <taxon>Thermus</taxon>
    </lineage>
</organism>
<dbReference type="Pfam" id="PF09967">
    <property type="entry name" value="DUF2201"/>
    <property type="match status" value="1"/>
</dbReference>
<feature type="domain" description="VWA-like" evidence="2">
    <location>
        <begin position="264"/>
        <end position="380"/>
    </location>
</feature>
<dbReference type="InterPro" id="IPR025154">
    <property type="entry name" value="Put_metallopeptidase_dom"/>
</dbReference>
<evidence type="ECO:0000313" key="4">
    <source>
        <dbReference type="EMBL" id="RTH98066.1"/>
    </source>
</evidence>
<protein>
    <recommendedName>
        <fullName evidence="6">VWA-like domain-containing protein</fullName>
    </recommendedName>
</protein>
<evidence type="ECO:0000256" key="1">
    <source>
        <dbReference type="SAM" id="MobiDB-lite"/>
    </source>
</evidence>